<dbReference type="Proteomes" id="UP000037510">
    <property type="component" value="Unassembled WGS sequence"/>
</dbReference>
<dbReference type="InterPro" id="IPR038901">
    <property type="entry name" value="HEXDC-like"/>
</dbReference>
<dbReference type="PANTHER" id="PTHR21040:SF8">
    <property type="entry name" value="BCDNA.GH04120"/>
    <property type="match status" value="1"/>
</dbReference>
<feature type="non-terminal residue" evidence="1">
    <location>
        <position position="191"/>
    </location>
</feature>
<reference evidence="1 2" key="1">
    <citation type="journal article" date="2015" name="Genome Biol. Evol.">
        <title>The genome of winter moth (Operophtera brumata) provides a genomic perspective on sexual dimorphism and phenology.</title>
        <authorList>
            <person name="Derks M.F."/>
            <person name="Smit S."/>
            <person name="Salis L."/>
            <person name="Schijlen E."/>
            <person name="Bossers A."/>
            <person name="Mateman C."/>
            <person name="Pijl A.S."/>
            <person name="de Ridder D."/>
            <person name="Groenen M.A."/>
            <person name="Visser M.E."/>
            <person name="Megens H.J."/>
        </authorList>
    </citation>
    <scope>NUCLEOTIDE SEQUENCE [LARGE SCALE GENOMIC DNA]</scope>
    <source>
        <strain evidence="1">WM2013NL</strain>
        <tissue evidence="1">Head and thorax</tissue>
    </source>
</reference>
<comment type="caution">
    <text evidence="1">The sequence shown here is derived from an EMBL/GenBank/DDBJ whole genome shotgun (WGS) entry which is preliminary data.</text>
</comment>
<proteinExistence type="predicted"/>
<gene>
    <name evidence="1" type="ORF">OBRU01_21028</name>
</gene>
<feature type="non-terminal residue" evidence="1">
    <location>
        <position position="1"/>
    </location>
</feature>
<dbReference type="GO" id="GO:0015929">
    <property type="term" value="F:hexosaminidase activity"/>
    <property type="evidence" value="ECO:0007669"/>
    <property type="project" value="InterPro"/>
</dbReference>
<dbReference type="InterPro" id="IPR017853">
    <property type="entry name" value="GH"/>
</dbReference>
<evidence type="ECO:0000313" key="2">
    <source>
        <dbReference type="Proteomes" id="UP000037510"/>
    </source>
</evidence>
<organism evidence="1 2">
    <name type="scientific">Operophtera brumata</name>
    <name type="common">Winter moth</name>
    <name type="synonym">Phalaena brumata</name>
    <dbReference type="NCBI Taxonomy" id="104452"/>
    <lineage>
        <taxon>Eukaryota</taxon>
        <taxon>Metazoa</taxon>
        <taxon>Ecdysozoa</taxon>
        <taxon>Arthropoda</taxon>
        <taxon>Hexapoda</taxon>
        <taxon>Insecta</taxon>
        <taxon>Pterygota</taxon>
        <taxon>Neoptera</taxon>
        <taxon>Endopterygota</taxon>
        <taxon>Lepidoptera</taxon>
        <taxon>Glossata</taxon>
        <taxon>Ditrysia</taxon>
        <taxon>Geometroidea</taxon>
        <taxon>Geometridae</taxon>
        <taxon>Larentiinae</taxon>
        <taxon>Operophtera</taxon>
    </lineage>
</organism>
<dbReference type="AlphaFoldDB" id="A0A0L7KV84"/>
<dbReference type="EMBL" id="JTDY01005495">
    <property type="protein sequence ID" value="KOB66939.1"/>
    <property type="molecule type" value="Genomic_DNA"/>
</dbReference>
<dbReference type="STRING" id="104452.A0A0L7KV84"/>
<sequence length="191" mass="21778">ILFEWEDSFPYTGHLITIGSLGGSSRDDLYSEDEITDLLQFTQDNRLEPVSPYYNTIKTTVKELIVAMIHQLLAKQPYARFIHIGADEVSLFKFVHMRELREFPSVLCPTRPGGRELIVAMIHQLLAKQPYARFIHIGADENYGVDSLFLDHIRSIVMDVHKTYPNYEQAFTEVWVASAFKGANGGNQVLT</sequence>
<protein>
    <submittedName>
        <fullName evidence="1">Putative hexosaminidase d-like protein</fullName>
    </submittedName>
</protein>
<dbReference type="PANTHER" id="PTHR21040">
    <property type="entry name" value="BCDNA.GH04120"/>
    <property type="match status" value="1"/>
</dbReference>
<keyword evidence="2" id="KW-1185">Reference proteome</keyword>
<dbReference type="Gene3D" id="3.20.20.80">
    <property type="entry name" value="Glycosidases"/>
    <property type="match status" value="1"/>
</dbReference>
<accession>A0A0L7KV84</accession>
<dbReference type="SUPFAM" id="SSF51445">
    <property type="entry name" value="(Trans)glycosidases"/>
    <property type="match status" value="1"/>
</dbReference>
<name>A0A0L7KV84_OPEBR</name>
<evidence type="ECO:0000313" key="1">
    <source>
        <dbReference type="EMBL" id="KOB66939.1"/>
    </source>
</evidence>